<evidence type="ECO:0000256" key="5">
    <source>
        <dbReference type="ARBA" id="ARBA00022454"/>
    </source>
</evidence>
<evidence type="ECO:0000256" key="12">
    <source>
        <dbReference type="SAM" id="Phobius"/>
    </source>
</evidence>
<accession>A0A803QJQ3</accession>
<keyword evidence="7" id="KW-0132">Cell division</keyword>
<dbReference type="GO" id="GO:0003682">
    <property type="term" value="F:chromatin binding"/>
    <property type="evidence" value="ECO:0007669"/>
    <property type="project" value="TreeGrafter"/>
</dbReference>
<dbReference type="EnsemblPlants" id="evm.model.10.1436">
    <property type="protein sequence ID" value="cds.evm.model.10.1436"/>
    <property type="gene ID" value="evm.TU.10.1436"/>
</dbReference>
<protein>
    <recommendedName>
        <fullName evidence="4">Condensin complex subunit 2</fullName>
    </recommendedName>
</protein>
<sequence length="974" mass="108335">MDEVITAADATTTASPNNLLPYNLPLFSALLACALAQFLKLFTTWYKEKRWDSKRMLDSGGMPSSHSATVTALAVAIALQKGTGAPEFALAVVLACVVMYDATGVRLHAGRQAELLNQIVCELPPEHPLSSCRPLRDSLGHTPIQAKIAEMQALYASPDTVLDPNRTQTLPHNSESFSSPVSHNFSSDHTTLVSVPTNLVATLPTNTIAPPISVPTNLVATLPTNTIALVLAITTPKIPSRFTVQRLSNFGSDPVEDPTLHRSIVRALQYAVITRPDTAFSVHKVCQFMHNPLQSHWVAVKRILRYLARTLDYELKRMAEILSPDLNPQKQRVPMSARIQSPTSPFFLGSNDDKLERAQARAARAAAIRRKNISVSALPSLGDSDPLLGKQQIFELFQNCIKLASENKINQKNTWELNLIDHLTEIIKVEEENNMETNFQKASCTLEAGVKIYSLRVDSVHSEAYKVLGGMNRAGQENEADSANVDSGQDGVPSKKETERKISPLSTLESSFEALNVKKFDVAFAVDPLYHQTSAQFDEGGAKGLLMNNLSVYGGCKVLFDSLEVPGKCITCDNQQDKANTIDLSFAKEHVEQMVLNMRMKEEISPTLGTIVNRFDKDNKRPSDFHYSDQNSAEDVYNEAEFDGDPIEDCGTWSYDHDDETTMVDEGPNCADSTFPDYHEGSEPYTSQEYDADDRFEEVDGYLFLNMGLASKQNAWAGPEHWKYRKTKDLEADRSQENASALNSKRKKSEKQVQVDIDFTKSLDNEMPDIFAPPKNPKSLLLPASRAPSNTKLPEDCHYHPENLVKLFLLPKVKCLGRRKFSAESRQQRDEYGQMPLWDDDDVPGGEYDEGNVQSDDDESSILVSQPRQVNKIEVQYDKTSKQVDVQALKETLWDQLQESHRAPIQEEEDPLSFKKILGTFPSDSKAAATINDVSPHLCFICLLHLANEHGLTIRGHTDMDDLSILIPRPSGAV</sequence>
<name>A0A803QJQ3_CANSA</name>
<feature type="compositionally biased region" description="Basic and acidic residues" evidence="11">
    <location>
        <begin position="493"/>
        <end position="502"/>
    </location>
</feature>
<keyword evidence="12" id="KW-0812">Transmembrane</keyword>
<evidence type="ECO:0000256" key="4">
    <source>
        <dbReference type="ARBA" id="ARBA00016065"/>
    </source>
</evidence>
<evidence type="ECO:0000256" key="3">
    <source>
        <dbReference type="ARBA" id="ARBA00009471"/>
    </source>
</evidence>
<keyword evidence="14" id="KW-1185">Reference proteome</keyword>
<dbReference type="GO" id="GO:0051301">
    <property type="term" value="P:cell division"/>
    <property type="evidence" value="ECO:0007669"/>
    <property type="project" value="UniProtKB-KW"/>
</dbReference>
<feature type="region of interest" description="Disordered" evidence="11">
    <location>
        <begin position="823"/>
        <end position="863"/>
    </location>
</feature>
<dbReference type="EMBL" id="UZAU01000821">
    <property type="status" value="NOT_ANNOTATED_CDS"/>
    <property type="molecule type" value="Genomic_DNA"/>
</dbReference>
<dbReference type="InterPro" id="IPR003832">
    <property type="entry name" value="DUF212"/>
</dbReference>
<feature type="compositionally biased region" description="Basic and acidic residues" evidence="11">
    <location>
        <begin position="823"/>
        <end position="832"/>
    </location>
</feature>
<evidence type="ECO:0000256" key="8">
    <source>
        <dbReference type="ARBA" id="ARBA00022776"/>
    </source>
</evidence>
<evidence type="ECO:0000256" key="6">
    <source>
        <dbReference type="ARBA" id="ARBA00022490"/>
    </source>
</evidence>
<dbReference type="Proteomes" id="UP000596661">
    <property type="component" value="Unassembled WGS sequence"/>
</dbReference>
<feature type="compositionally biased region" description="Acidic residues" evidence="11">
    <location>
        <begin position="838"/>
        <end position="860"/>
    </location>
</feature>
<dbReference type="GO" id="GO:0007076">
    <property type="term" value="P:mitotic chromosome condensation"/>
    <property type="evidence" value="ECO:0007669"/>
    <property type="project" value="InterPro"/>
</dbReference>
<evidence type="ECO:0000256" key="9">
    <source>
        <dbReference type="ARBA" id="ARBA00023067"/>
    </source>
</evidence>
<evidence type="ECO:0000313" key="13">
    <source>
        <dbReference type="EnsemblPlants" id="cds.evm.model.10.1436"/>
    </source>
</evidence>
<evidence type="ECO:0000256" key="11">
    <source>
        <dbReference type="SAM" id="MobiDB-lite"/>
    </source>
</evidence>
<dbReference type="GO" id="GO:0000796">
    <property type="term" value="C:condensin complex"/>
    <property type="evidence" value="ECO:0007669"/>
    <property type="project" value="InterPro"/>
</dbReference>
<dbReference type="GO" id="GO:0005737">
    <property type="term" value="C:cytoplasm"/>
    <property type="evidence" value="ECO:0007669"/>
    <property type="project" value="UniProtKB-SubCell"/>
</dbReference>
<dbReference type="PANTHER" id="PTHR13108:SF9">
    <property type="entry name" value="CONDENSIN COMPLEX SUBUNIT 2"/>
    <property type="match status" value="1"/>
</dbReference>
<evidence type="ECO:0000256" key="1">
    <source>
        <dbReference type="ARBA" id="ARBA00004286"/>
    </source>
</evidence>
<proteinExistence type="inferred from homology"/>
<reference evidence="13" key="1">
    <citation type="submission" date="2021-03" db="UniProtKB">
        <authorList>
            <consortium name="EnsemblPlants"/>
        </authorList>
    </citation>
    <scope>IDENTIFICATION</scope>
</reference>
<dbReference type="Gramene" id="evm.model.10.1436">
    <property type="protein sequence ID" value="cds.evm.model.10.1436"/>
    <property type="gene ID" value="evm.TU.10.1436"/>
</dbReference>
<feature type="region of interest" description="Disordered" evidence="11">
    <location>
        <begin position="727"/>
        <end position="753"/>
    </location>
</feature>
<evidence type="ECO:0000256" key="10">
    <source>
        <dbReference type="ARBA" id="ARBA00023306"/>
    </source>
</evidence>
<evidence type="ECO:0000256" key="7">
    <source>
        <dbReference type="ARBA" id="ARBA00022618"/>
    </source>
</evidence>
<keyword evidence="12" id="KW-1133">Transmembrane helix</keyword>
<organism evidence="13 14">
    <name type="scientific">Cannabis sativa</name>
    <name type="common">Hemp</name>
    <name type="synonym">Marijuana</name>
    <dbReference type="NCBI Taxonomy" id="3483"/>
    <lineage>
        <taxon>Eukaryota</taxon>
        <taxon>Viridiplantae</taxon>
        <taxon>Streptophyta</taxon>
        <taxon>Embryophyta</taxon>
        <taxon>Tracheophyta</taxon>
        <taxon>Spermatophyta</taxon>
        <taxon>Magnoliopsida</taxon>
        <taxon>eudicotyledons</taxon>
        <taxon>Gunneridae</taxon>
        <taxon>Pentapetalae</taxon>
        <taxon>rosids</taxon>
        <taxon>fabids</taxon>
        <taxon>Rosales</taxon>
        <taxon>Cannabaceae</taxon>
        <taxon>Cannabis</taxon>
    </lineage>
</organism>
<feature type="compositionally biased region" description="Basic and acidic residues" evidence="11">
    <location>
        <begin position="727"/>
        <end position="736"/>
    </location>
</feature>
<feature type="transmembrane region" description="Helical" evidence="12">
    <location>
        <begin position="26"/>
        <end position="46"/>
    </location>
</feature>
<keyword evidence="10" id="KW-0131">Cell cycle</keyword>
<keyword evidence="12" id="KW-0472">Membrane</keyword>
<evidence type="ECO:0000256" key="2">
    <source>
        <dbReference type="ARBA" id="ARBA00004496"/>
    </source>
</evidence>
<dbReference type="PANTHER" id="PTHR13108">
    <property type="entry name" value="CONDENSIN COMPLEX SUBUNIT 2"/>
    <property type="match status" value="1"/>
</dbReference>
<keyword evidence="9" id="KW-0226">DNA condensation</keyword>
<keyword evidence="8" id="KW-0498">Mitosis</keyword>
<keyword evidence="5" id="KW-0158">Chromosome</keyword>
<feature type="region of interest" description="Disordered" evidence="11">
    <location>
        <begin position="476"/>
        <end position="503"/>
    </location>
</feature>
<dbReference type="CDD" id="cd01610">
    <property type="entry name" value="PAP2_like"/>
    <property type="match status" value="1"/>
</dbReference>
<dbReference type="Pfam" id="PF02681">
    <property type="entry name" value="DUF212"/>
    <property type="match status" value="1"/>
</dbReference>
<comment type="similarity">
    <text evidence="3">Belongs to the CND2 (condensin subunit 2) family.</text>
</comment>
<dbReference type="InterPro" id="IPR022816">
    <property type="entry name" value="Condensin_barren_su2"/>
</dbReference>
<dbReference type="AlphaFoldDB" id="A0A803QJQ3"/>
<evidence type="ECO:0000313" key="14">
    <source>
        <dbReference type="Proteomes" id="UP000596661"/>
    </source>
</evidence>
<comment type="subcellular location">
    <subcellularLocation>
        <location evidence="1">Chromosome</location>
    </subcellularLocation>
    <subcellularLocation>
        <location evidence="2">Cytoplasm</location>
    </subcellularLocation>
</comment>
<dbReference type="Pfam" id="PF05786">
    <property type="entry name" value="Cnd2"/>
    <property type="match status" value="2"/>
</dbReference>
<keyword evidence="6" id="KW-0963">Cytoplasm</keyword>